<evidence type="ECO:0000313" key="2">
    <source>
        <dbReference type="EMBL" id="MFD1562276.1"/>
    </source>
</evidence>
<dbReference type="AlphaFoldDB" id="A0ABD6BBC7"/>
<reference evidence="2 3" key="1">
    <citation type="journal article" date="2019" name="Int. J. Syst. Evol. Microbiol.">
        <title>The Global Catalogue of Microorganisms (GCM) 10K type strain sequencing project: providing services to taxonomists for standard genome sequencing and annotation.</title>
        <authorList>
            <consortium name="The Broad Institute Genomics Platform"/>
            <consortium name="The Broad Institute Genome Sequencing Center for Infectious Disease"/>
            <person name="Wu L."/>
            <person name="Ma J."/>
        </authorList>
    </citation>
    <scope>NUCLEOTIDE SEQUENCE [LARGE SCALE GENOMIC DNA]</scope>
    <source>
        <strain evidence="2 3">CGMCC 1.12230</strain>
    </source>
</reference>
<gene>
    <name evidence="2" type="ORF">ACFR99_01655</name>
</gene>
<feature type="region of interest" description="Disordered" evidence="1">
    <location>
        <begin position="305"/>
        <end position="325"/>
    </location>
</feature>
<evidence type="ECO:0000313" key="3">
    <source>
        <dbReference type="Proteomes" id="UP001597076"/>
    </source>
</evidence>
<feature type="region of interest" description="Disordered" evidence="1">
    <location>
        <begin position="27"/>
        <end position="49"/>
    </location>
</feature>
<dbReference type="RefSeq" id="WP_390283737.1">
    <property type="nucleotide sequence ID" value="NZ_JBHUDI010000001.1"/>
</dbReference>
<proteinExistence type="predicted"/>
<sequence>MTDQSIYSRRNLLAATGTAAATVVAGCNSSNNSENREPNSSSKPEEDDLEPDYQAAIGFKDGATDLEGEDRFEMGIDIQRTLDGETETLSQENIAEVTGYTVRNHPDYSEELLEEAGLFTEIDGMEYTEGNIWQAAKEEVLPGNTTLHLEITAEDPEYGREITKTVETELTINKNPEEIYEETLVDDKEIHGKLREDYLEEELERSTPRARKTWKEVGENAIENAHNEWDIENLSRKDQLQRYAMEWIQEAGPAIGGSGQPSGQANFLAATLETELDNVTTGTMYNTGHKTVLLHDHDTDQTYHVETGRGGLTHQPPSEAGYPEAHRNQTPLWTTENNLDQAEGTLQQLTALSSNREYMEEVEHAFGHNMNWENDLLINAMTRLRKGKGGELIESLQDFGLTAELSPEIDYQAEGTATDMEVAAL</sequence>
<dbReference type="Proteomes" id="UP001597076">
    <property type="component" value="Unassembled WGS sequence"/>
</dbReference>
<evidence type="ECO:0000256" key="1">
    <source>
        <dbReference type="SAM" id="MobiDB-lite"/>
    </source>
</evidence>
<keyword evidence="3" id="KW-1185">Reference proteome</keyword>
<comment type="caution">
    <text evidence="2">The sequence shown here is derived from an EMBL/GenBank/DDBJ whole genome shotgun (WGS) entry which is preliminary data.</text>
</comment>
<dbReference type="EMBL" id="JBHUDI010000001">
    <property type="protein sequence ID" value="MFD1562276.1"/>
    <property type="molecule type" value="Genomic_DNA"/>
</dbReference>
<name>A0ABD6BBC7_9EURY</name>
<organism evidence="2 3">
    <name type="scientific">Haloarchaeobius amylolyticus</name>
    <dbReference type="NCBI Taxonomy" id="1198296"/>
    <lineage>
        <taxon>Archaea</taxon>
        <taxon>Methanobacteriati</taxon>
        <taxon>Methanobacteriota</taxon>
        <taxon>Stenosarchaea group</taxon>
        <taxon>Halobacteria</taxon>
        <taxon>Halobacteriales</taxon>
        <taxon>Halorubellaceae</taxon>
        <taxon>Haloarchaeobius</taxon>
    </lineage>
</organism>
<feature type="compositionally biased region" description="Low complexity" evidence="1">
    <location>
        <begin position="27"/>
        <end position="42"/>
    </location>
</feature>
<accession>A0ABD6BBC7</accession>
<protein>
    <submittedName>
        <fullName evidence="2">Uncharacterized protein</fullName>
    </submittedName>
</protein>